<dbReference type="Proteomes" id="UP001165542">
    <property type="component" value="Unassembled WGS sequence"/>
</dbReference>
<keyword evidence="4" id="KW-1185">Reference proteome</keyword>
<feature type="domain" description="Type VI secretion system FHA" evidence="2">
    <location>
        <begin position="317"/>
        <end position="495"/>
    </location>
</feature>
<comment type="caution">
    <text evidence="3">The sequence shown here is derived from an EMBL/GenBank/DDBJ whole genome shotgun (WGS) entry which is preliminary data.</text>
</comment>
<protein>
    <submittedName>
        <fullName evidence="3">Type VI secretion system-associated FHA domain protein TagH</fullName>
    </submittedName>
</protein>
<feature type="region of interest" description="Disordered" evidence="1">
    <location>
        <begin position="228"/>
        <end position="283"/>
    </location>
</feature>
<dbReference type="Pfam" id="PF20232">
    <property type="entry name" value="T6SS_FHA_C"/>
    <property type="match status" value="1"/>
</dbReference>
<dbReference type="CDD" id="cd00060">
    <property type="entry name" value="FHA"/>
    <property type="match status" value="1"/>
</dbReference>
<feature type="compositionally biased region" description="Polar residues" evidence="1">
    <location>
        <begin position="260"/>
        <end position="283"/>
    </location>
</feature>
<dbReference type="InterPro" id="IPR017735">
    <property type="entry name" value="T6SS_FHA"/>
</dbReference>
<evidence type="ECO:0000259" key="2">
    <source>
        <dbReference type="Pfam" id="PF20232"/>
    </source>
</evidence>
<evidence type="ECO:0000313" key="3">
    <source>
        <dbReference type="EMBL" id="MCS2610817.1"/>
    </source>
</evidence>
<evidence type="ECO:0000256" key="1">
    <source>
        <dbReference type="SAM" id="MobiDB-lite"/>
    </source>
</evidence>
<dbReference type="InterPro" id="IPR008984">
    <property type="entry name" value="SMAD_FHA_dom_sf"/>
</dbReference>
<dbReference type="EMBL" id="JAJISC010000008">
    <property type="protein sequence ID" value="MCS2610817.1"/>
    <property type="molecule type" value="Genomic_DNA"/>
</dbReference>
<dbReference type="Gene3D" id="2.60.200.20">
    <property type="match status" value="1"/>
</dbReference>
<dbReference type="NCBIfam" id="TIGR03354">
    <property type="entry name" value="VI_FHA"/>
    <property type="match status" value="1"/>
</dbReference>
<dbReference type="InterPro" id="IPR046883">
    <property type="entry name" value="T6SS_FHA_C"/>
</dbReference>
<dbReference type="RefSeq" id="WP_259037314.1">
    <property type="nucleotide sequence ID" value="NZ_JAJISC010000008.1"/>
</dbReference>
<feature type="compositionally biased region" description="Low complexity" evidence="1">
    <location>
        <begin position="237"/>
        <end position="259"/>
    </location>
</feature>
<organism evidence="3 4">
    <name type="scientific">Halomonas dongshanensis</name>
    <dbReference type="NCBI Taxonomy" id="2890835"/>
    <lineage>
        <taxon>Bacteria</taxon>
        <taxon>Pseudomonadati</taxon>
        <taxon>Pseudomonadota</taxon>
        <taxon>Gammaproteobacteria</taxon>
        <taxon>Oceanospirillales</taxon>
        <taxon>Halomonadaceae</taxon>
        <taxon>Halomonas</taxon>
    </lineage>
</organism>
<sequence>MHPTQQTAITLVVVNSDRLEGRSTSSHVFFDEGGTLGSSPYDDWLLQDHAGRIRPSHAELIRIDGRFCLIDRSGHTFINHATLPLGRDRKVALRDSDELLIGEYRLRVHLGDRQAQTPGIHPLGTLMGEENDVVVDDMRPRVGEHEIELNPAPVQDDPMDALGGVTPGAAQHDPMTALNRGDAVHSSIETLDDMPYARPNQGVQWHQQARRDTAVELPDIQGERVEHATFTPDDSLRPPSYARARPQASAAAASSPSYPTIETHTRVGTTPASKRSSGMDEQQLNDLERSVGEQLEDRWQKPAGRSLGHVGADPLLRGLGLDLPFRDSEEQQAFLEEAGLTLRAALEGLITLHHAQSDSRYPLRDRRLQPIEDNPLRLGQGVEATAETLFSAQRSPVHLSAPEAVAECLRHQGQHQVAVEEAIDQALETILDAFSPEALSKRFHAYRGASSRIDNENENGWAWEMYHHYYRELSSGRQQGFKKLFWEVFEQSYDHSVRRQQREGL</sequence>
<dbReference type="SUPFAM" id="SSF49879">
    <property type="entry name" value="SMAD/FHA domain"/>
    <property type="match status" value="1"/>
</dbReference>
<proteinExistence type="predicted"/>
<name>A0ABT2EGS9_9GAMM</name>
<evidence type="ECO:0000313" key="4">
    <source>
        <dbReference type="Proteomes" id="UP001165542"/>
    </source>
</evidence>
<accession>A0ABT2EGS9</accession>
<reference evidence="3" key="1">
    <citation type="submission" date="2021-11" db="EMBL/GenBank/DDBJ databases">
        <title>Halomonas sp., isolated from a coastal aquaculture zone in Dongshan Bay.</title>
        <authorList>
            <person name="Lin W."/>
        </authorList>
    </citation>
    <scope>NUCLEOTIDE SEQUENCE</scope>
    <source>
        <strain evidence="3">Yzlin-01</strain>
    </source>
</reference>
<gene>
    <name evidence="3" type="primary">tagH</name>
    <name evidence="3" type="ORF">LLY24_15990</name>
</gene>